<dbReference type="InterPro" id="IPR000504">
    <property type="entry name" value="RRM_dom"/>
</dbReference>
<evidence type="ECO:0000259" key="3">
    <source>
        <dbReference type="PROSITE" id="PS50102"/>
    </source>
</evidence>
<dbReference type="InterPro" id="IPR050502">
    <property type="entry name" value="Euk_RNA-bind_prot"/>
</dbReference>
<keyword evidence="1 2" id="KW-0694">RNA-binding</keyword>
<dbReference type="InterPro" id="IPR035979">
    <property type="entry name" value="RBD_domain_sf"/>
</dbReference>
<evidence type="ECO:0000313" key="4">
    <source>
        <dbReference type="EMBL" id="KAH9316262.1"/>
    </source>
</evidence>
<evidence type="ECO:0000256" key="1">
    <source>
        <dbReference type="ARBA" id="ARBA00022884"/>
    </source>
</evidence>
<dbReference type="PROSITE" id="PS50102">
    <property type="entry name" value="RRM"/>
    <property type="match status" value="1"/>
</dbReference>
<gene>
    <name evidence="4" type="ORF">KI387_024889</name>
</gene>
<dbReference type="AlphaFoldDB" id="A0AA38G4V6"/>
<dbReference type="SMART" id="SM00360">
    <property type="entry name" value="RRM"/>
    <property type="match status" value="1"/>
</dbReference>
<evidence type="ECO:0000256" key="2">
    <source>
        <dbReference type="PROSITE-ProRule" id="PRU00176"/>
    </source>
</evidence>
<dbReference type="EMBL" id="JAHRHJ020000005">
    <property type="protein sequence ID" value="KAH9316262.1"/>
    <property type="molecule type" value="Genomic_DNA"/>
</dbReference>
<dbReference type="OMA" id="MALKLGW"/>
<organism evidence="4 5">
    <name type="scientific">Taxus chinensis</name>
    <name type="common">Chinese yew</name>
    <name type="synonym">Taxus wallichiana var. chinensis</name>
    <dbReference type="NCBI Taxonomy" id="29808"/>
    <lineage>
        <taxon>Eukaryota</taxon>
        <taxon>Viridiplantae</taxon>
        <taxon>Streptophyta</taxon>
        <taxon>Embryophyta</taxon>
        <taxon>Tracheophyta</taxon>
        <taxon>Spermatophyta</taxon>
        <taxon>Pinopsida</taxon>
        <taxon>Pinidae</taxon>
        <taxon>Conifers II</taxon>
        <taxon>Cupressales</taxon>
        <taxon>Taxaceae</taxon>
        <taxon>Taxus</taxon>
    </lineage>
</organism>
<accession>A0AA38G4V6</accession>
<dbReference type="Gene3D" id="3.30.70.330">
    <property type="match status" value="1"/>
</dbReference>
<keyword evidence="5" id="KW-1185">Reference proteome</keyword>
<comment type="caution">
    <text evidence="4">The sequence shown here is derived from an EMBL/GenBank/DDBJ whole genome shotgun (WGS) entry which is preliminary data.</text>
</comment>
<feature type="non-terminal residue" evidence="4">
    <location>
        <position position="102"/>
    </location>
</feature>
<name>A0AA38G4V6_TAXCH</name>
<dbReference type="GO" id="GO:0009535">
    <property type="term" value="C:chloroplast thylakoid membrane"/>
    <property type="evidence" value="ECO:0007669"/>
    <property type="project" value="TreeGrafter"/>
</dbReference>
<dbReference type="SUPFAM" id="SSF54928">
    <property type="entry name" value="RNA-binding domain, RBD"/>
    <property type="match status" value="1"/>
</dbReference>
<evidence type="ECO:0000313" key="5">
    <source>
        <dbReference type="Proteomes" id="UP000824469"/>
    </source>
</evidence>
<dbReference type="GO" id="GO:1901259">
    <property type="term" value="P:chloroplast rRNA processing"/>
    <property type="evidence" value="ECO:0007669"/>
    <property type="project" value="TreeGrafter"/>
</dbReference>
<dbReference type="PANTHER" id="PTHR48025:SF11">
    <property type="entry name" value="RNA-BINDING PROTEIN CP33, CHLOROPLASTIC"/>
    <property type="match status" value="1"/>
</dbReference>
<protein>
    <recommendedName>
        <fullName evidence="3">RRM domain-containing protein</fullName>
    </recommendedName>
</protein>
<dbReference type="Pfam" id="PF00076">
    <property type="entry name" value="RRM_1"/>
    <property type="match status" value="1"/>
</dbReference>
<sequence length="102" mass="11203">EMGARSISVSFAKFQSKRLFPDRRSRDGKRFSYVDSPHRIYVGNLAWTVNSQSLGDFFNSCANVLGAKVVYEPQTGKSHGYGFVSFSSKDDANAAIASLNGK</sequence>
<dbReference type="InterPro" id="IPR012677">
    <property type="entry name" value="Nucleotide-bd_a/b_plait_sf"/>
</dbReference>
<feature type="domain" description="RRM" evidence="3">
    <location>
        <begin position="38"/>
        <end position="102"/>
    </location>
</feature>
<feature type="non-terminal residue" evidence="4">
    <location>
        <position position="1"/>
    </location>
</feature>
<dbReference type="Proteomes" id="UP000824469">
    <property type="component" value="Unassembled WGS sequence"/>
</dbReference>
<dbReference type="GO" id="GO:0003729">
    <property type="term" value="F:mRNA binding"/>
    <property type="evidence" value="ECO:0007669"/>
    <property type="project" value="TreeGrafter"/>
</dbReference>
<dbReference type="PANTHER" id="PTHR48025">
    <property type="entry name" value="OS02G0815200 PROTEIN"/>
    <property type="match status" value="1"/>
</dbReference>
<proteinExistence type="predicted"/>
<reference evidence="4 5" key="1">
    <citation type="journal article" date="2021" name="Nat. Plants">
        <title>The Taxus genome provides insights into paclitaxel biosynthesis.</title>
        <authorList>
            <person name="Xiong X."/>
            <person name="Gou J."/>
            <person name="Liao Q."/>
            <person name="Li Y."/>
            <person name="Zhou Q."/>
            <person name="Bi G."/>
            <person name="Li C."/>
            <person name="Du R."/>
            <person name="Wang X."/>
            <person name="Sun T."/>
            <person name="Guo L."/>
            <person name="Liang H."/>
            <person name="Lu P."/>
            <person name="Wu Y."/>
            <person name="Zhang Z."/>
            <person name="Ro D.K."/>
            <person name="Shang Y."/>
            <person name="Huang S."/>
            <person name="Yan J."/>
        </authorList>
    </citation>
    <scope>NUCLEOTIDE SEQUENCE [LARGE SCALE GENOMIC DNA]</scope>
    <source>
        <strain evidence="4">Ta-2019</strain>
    </source>
</reference>